<accession>A0A1B0AET8</accession>
<evidence type="ECO:0000313" key="3">
    <source>
        <dbReference type="Proteomes" id="UP000092445"/>
    </source>
</evidence>
<reference evidence="2" key="2">
    <citation type="submission" date="2020-05" db="UniProtKB">
        <authorList>
            <consortium name="EnsemblMetazoa"/>
        </authorList>
    </citation>
    <scope>IDENTIFICATION</scope>
    <source>
        <strain evidence="2">IAEA</strain>
    </source>
</reference>
<feature type="compositionally biased region" description="Polar residues" evidence="1">
    <location>
        <begin position="70"/>
        <end position="90"/>
    </location>
</feature>
<organism evidence="2 3">
    <name type="scientific">Glossina pallidipes</name>
    <name type="common">Tsetse fly</name>
    <dbReference type="NCBI Taxonomy" id="7398"/>
    <lineage>
        <taxon>Eukaryota</taxon>
        <taxon>Metazoa</taxon>
        <taxon>Ecdysozoa</taxon>
        <taxon>Arthropoda</taxon>
        <taxon>Hexapoda</taxon>
        <taxon>Insecta</taxon>
        <taxon>Pterygota</taxon>
        <taxon>Neoptera</taxon>
        <taxon>Endopterygota</taxon>
        <taxon>Diptera</taxon>
        <taxon>Brachycera</taxon>
        <taxon>Muscomorpha</taxon>
        <taxon>Hippoboscoidea</taxon>
        <taxon>Glossinidae</taxon>
        <taxon>Glossina</taxon>
    </lineage>
</organism>
<dbReference type="Proteomes" id="UP000092445">
    <property type="component" value="Unassembled WGS sequence"/>
</dbReference>
<proteinExistence type="predicted"/>
<feature type="compositionally biased region" description="Basic and acidic residues" evidence="1">
    <location>
        <begin position="48"/>
        <end position="60"/>
    </location>
</feature>
<dbReference type="EnsemblMetazoa" id="GPAI043445-RA">
    <property type="protein sequence ID" value="GPAI043445-PA"/>
    <property type="gene ID" value="GPAI043445"/>
</dbReference>
<evidence type="ECO:0000256" key="1">
    <source>
        <dbReference type="SAM" id="MobiDB-lite"/>
    </source>
</evidence>
<protein>
    <submittedName>
        <fullName evidence="2">Uncharacterized protein</fullName>
    </submittedName>
</protein>
<name>A0A1B0AET8_GLOPL</name>
<sequence>MKLQQSQHQQQQFIQVQVQKTTIMVVDGNSDDQSTKQTLRTNQIVANKSHEPKQQQHEQQKYQLHRPQKSNKPSKQQFLHSMPINNSNYSNRKITANVGVGGNDSGMCAGASTPTGRSHTAQLKEYFEFLPSNVTSTRSSSISPSSSYKSSEILHSNVLLPSADYHISTQIDYRNKQIWTNITERVFLHPISNRGKSSIQIHPNVPILVSISYPPPPQLRYPIVVSDSIKIDDIYLRSTMSIRYMRLAKKKNYH</sequence>
<reference evidence="3" key="1">
    <citation type="submission" date="2014-03" db="EMBL/GenBank/DDBJ databases">
        <authorList>
            <person name="Aksoy S."/>
            <person name="Warren W."/>
            <person name="Wilson R.K."/>
        </authorList>
    </citation>
    <scope>NUCLEOTIDE SEQUENCE [LARGE SCALE GENOMIC DNA]</scope>
    <source>
        <strain evidence="3">IAEA</strain>
    </source>
</reference>
<feature type="region of interest" description="Disordered" evidence="1">
    <location>
        <begin position="48"/>
        <end position="90"/>
    </location>
</feature>
<dbReference type="VEuPathDB" id="VectorBase:GPAI043445"/>
<evidence type="ECO:0000313" key="2">
    <source>
        <dbReference type="EnsemblMetazoa" id="GPAI043445-PA"/>
    </source>
</evidence>
<dbReference type="AlphaFoldDB" id="A0A1B0AET8"/>
<keyword evidence="3" id="KW-1185">Reference proteome</keyword>